<keyword evidence="1" id="KW-0863">Zinc-finger</keyword>
<dbReference type="EMBL" id="CP012673">
    <property type="protein sequence ID" value="AUX40947.1"/>
    <property type="molecule type" value="Genomic_DNA"/>
</dbReference>
<name>A0A2L0ENR8_SORCE</name>
<evidence type="ECO:0000313" key="3">
    <source>
        <dbReference type="EMBL" id="AUX40947.1"/>
    </source>
</evidence>
<dbReference type="Proteomes" id="UP000238348">
    <property type="component" value="Chromosome"/>
</dbReference>
<dbReference type="GO" id="GO:0008270">
    <property type="term" value="F:zinc ion binding"/>
    <property type="evidence" value="ECO:0007669"/>
    <property type="project" value="UniProtKB-KW"/>
</dbReference>
<reference evidence="3 4" key="1">
    <citation type="submission" date="2015-09" db="EMBL/GenBank/DDBJ databases">
        <title>Sorangium comparison.</title>
        <authorList>
            <person name="Zaburannyi N."/>
            <person name="Bunk B."/>
            <person name="Overmann J."/>
            <person name="Mueller R."/>
        </authorList>
    </citation>
    <scope>NUCLEOTIDE SEQUENCE [LARGE SCALE GENOMIC DNA]</scope>
    <source>
        <strain evidence="3 4">So ce26</strain>
    </source>
</reference>
<dbReference type="RefSeq" id="WP_104978667.1">
    <property type="nucleotide sequence ID" value="NZ_CP012673.1"/>
</dbReference>
<sequence>MTAALARPIHLRYAAPSELAAAPLQSSVRLSLDSARGPVGVRGAVRDAALFRDAMAALATILESDLRYRGRDRTAYLAYLMKQGKKATAAIWEAQKAFLEGAFPDDARQGAGAGARPNAPGALDPVLTVHPDEVSIEVFSRDESAYARLAFSNDLFAGREAAHGTAFVDLSPRVVEQIDRLRVYTKVELDAGTAVPARGGAAAPVERSLEVPATWLRGFLQVQSAATLPAVSCELAPIDLYNALFVLRTRKAKKPPRGLRFELVPGQPPRLLLEPWEILLEGHGPPYEGPPRVVRTFGRQRLLALSRLLPHVRSARAELRGPGLPVFWVLDLGRATLTVALTGWTDSSWASAASFDALMPRASAEGGNGRDARGARDVASARAALDAIAGKQLALLRERGPLPLSALVAGGSAEDARAALQLECLRGRVLYDVARRVYRPRELFAEPVDEREIRYSSPREAAAHRLLGAPGAVRPTKVHEIAGEGTEIHGEVADREAHRDFSPRFTMDLEGRVSDAWCSCPTFRRSGLREGPCEHMIALRVAYARDRAEKDALRQTAEGRSLIHAETRTYVRRDASGAEVVYRVSLDDRVVHLSWGARTEPPRHQRIWFDTDGEARDAYFKRLDALTSSGFVDEGASSA</sequence>
<feature type="domain" description="SWIM-type" evidence="2">
    <location>
        <begin position="505"/>
        <end position="544"/>
    </location>
</feature>
<dbReference type="AlphaFoldDB" id="A0A2L0ENR8"/>
<keyword evidence="1" id="KW-0862">Zinc</keyword>
<dbReference type="OrthoDB" id="7821105at2"/>
<evidence type="ECO:0000259" key="2">
    <source>
        <dbReference type="PROSITE" id="PS50966"/>
    </source>
</evidence>
<dbReference type="Pfam" id="PF04434">
    <property type="entry name" value="SWIM"/>
    <property type="match status" value="1"/>
</dbReference>
<gene>
    <name evidence="3" type="ORF">SOCE26_023490</name>
</gene>
<protein>
    <recommendedName>
        <fullName evidence="2">SWIM-type domain-containing protein</fullName>
    </recommendedName>
</protein>
<proteinExistence type="predicted"/>
<evidence type="ECO:0000256" key="1">
    <source>
        <dbReference type="PROSITE-ProRule" id="PRU00325"/>
    </source>
</evidence>
<evidence type="ECO:0000313" key="4">
    <source>
        <dbReference type="Proteomes" id="UP000238348"/>
    </source>
</evidence>
<keyword evidence="1" id="KW-0479">Metal-binding</keyword>
<dbReference type="PROSITE" id="PS50966">
    <property type="entry name" value="ZF_SWIM"/>
    <property type="match status" value="1"/>
</dbReference>
<organism evidence="3 4">
    <name type="scientific">Sorangium cellulosum</name>
    <name type="common">Polyangium cellulosum</name>
    <dbReference type="NCBI Taxonomy" id="56"/>
    <lineage>
        <taxon>Bacteria</taxon>
        <taxon>Pseudomonadati</taxon>
        <taxon>Myxococcota</taxon>
        <taxon>Polyangia</taxon>
        <taxon>Polyangiales</taxon>
        <taxon>Polyangiaceae</taxon>
        <taxon>Sorangium</taxon>
    </lineage>
</organism>
<dbReference type="InterPro" id="IPR007527">
    <property type="entry name" value="Znf_SWIM"/>
</dbReference>
<accession>A0A2L0ENR8</accession>